<dbReference type="Gene3D" id="3.30.450.330">
    <property type="match status" value="1"/>
</dbReference>
<keyword evidence="2" id="KW-0472">Membrane</keyword>
<dbReference type="InterPro" id="IPR012338">
    <property type="entry name" value="Beta-lactam/transpept-like"/>
</dbReference>
<dbReference type="AlphaFoldDB" id="A0A645CJP6"/>
<sequence length="355" mass="37899">MDLDVQYALDVQLQLIADEHNPDYAMALVLDATNGDILGMSSYPWYDVNALSTSTAVQRKNHAANLLFEPGSVFKLFSLATVLQAGEADVHEPFVCDGSYTFSTGTSNVTINCTAKHGVIDPETMIAKSCNGAIVHWAMQTDPTVFYQTLSLLGFNASYDIGLPSRPRAQIASPSAWSGRSQATISFGQELLASALHLATAATALTTEGELLKPHLILNRSNPVTSEKTYQRERTVLAKVFSSEVTQTVREGMKRATEEGGTGVRAVVEGVDVGIKTGTAQILNPETNTYADGTVLASSLAMVPIDNPRYIIYFGAGNPKGNTIWGSNIAGPAIANVVKSLLSQGKLVAKDTAIR</sequence>
<dbReference type="GO" id="GO:0008658">
    <property type="term" value="F:penicillin binding"/>
    <property type="evidence" value="ECO:0007669"/>
    <property type="project" value="InterPro"/>
</dbReference>
<evidence type="ECO:0000256" key="2">
    <source>
        <dbReference type="ARBA" id="ARBA00023136"/>
    </source>
</evidence>
<comment type="caution">
    <text evidence="4">The sequence shown here is derived from an EMBL/GenBank/DDBJ whole genome shotgun (WGS) entry which is preliminary data.</text>
</comment>
<dbReference type="InterPro" id="IPR001460">
    <property type="entry name" value="PCN-bd_Tpept"/>
</dbReference>
<dbReference type="GO" id="GO:0005886">
    <property type="term" value="C:plasma membrane"/>
    <property type="evidence" value="ECO:0007669"/>
    <property type="project" value="TreeGrafter"/>
</dbReference>
<dbReference type="EC" id="3.4.16.4" evidence="4"/>
<keyword evidence="4" id="KW-0121">Carboxypeptidase</keyword>
<dbReference type="EMBL" id="VSSQ01027758">
    <property type="protein sequence ID" value="MPM77165.1"/>
    <property type="molecule type" value="Genomic_DNA"/>
</dbReference>
<accession>A0A645CJP6</accession>
<protein>
    <submittedName>
        <fullName evidence="4">Putative peptidoglycan D,D-transpeptidase PenA</fullName>
        <ecNumber evidence="4">3.4.16.4</ecNumber>
    </submittedName>
</protein>
<dbReference type="Gene3D" id="3.40.710.10">
    <property type="entry name" value="DD-peptidase/beta-lactamase superfamily"/>
    <property type="match status" value="1"/>
</dbReference>
<dbReference type="PANTHER" id="PTHR30627">
    <property type="entry name" value="PEPTIDOGLYCAN D,D-TRANSPEPTIDASE"/>
    <property type="match status" value="1"/>
</dbReference>
<organism evidence="4">
    <name type="scientific">bioreactor metagenome</name>
    <dbReference type="NCBI Taxonomy" id="1076179"/>
    <lineage>
        <taxon>unclassified sequences</taxon>
        <taxon>metagenomes</taxon>
        <taxon>ecological metagenomes</taxon>
    </lineage>
</organism>
<dbReference type="PANTHER" id="PTHR30627:SF1">
    <property type="entry name" value="PEPTIDOGLYCAN D,D-TRANSPEPTIDASE FTSI"/>
    <property type="match status" value="1"/>
</dbReference>
<keyword evidence="4" id="KW-0645">Protease</keyword>
<name>A0A645CJP6_9ZZZZ</name>
<dbReference type="GO" id="GO:0071555">
    <property type="term" value="P:cell wall organization"/>
    <property type="evidence" value="ECO:0007669"/>
    <property type="project" value="TreeGrafter"/>
</dbReference>
<evidence type="ECO:0000259" key="3">
    <source>
        <dbReference type="Pfam" id="PF00905"/>
    </source>
</evidence>
<keyword evidence="4" id="KW-0378">Hydrolase</keyword>
<dbReference type="GO" id="GO:0009002">
    <property type="term" value="F:serine-type D-Ala-D-Ala carboxypeptidase activity"/>
    <property type="evidence" value="ECO:0007669"/>
    <property type="project" value="UniProtKB-EC"/>
</dbReference>
<feature type="domain" description="Penicillin-binding protein transpeptidase" evidence="3">
    <location>
        <begin position="26"/>
        <end position="337"/>
    </location>
</feature>
<dbReference type="InterPro" id="IPR050515">
    <property type="entry name" value="Beta-lactam/transpept"/>
</dbReference>
<comment type="subcellular location">
    <subcellularLocation>
        <location evidence="1">Membrane</location>
    </subcellularLocation>
</comment>
<evidence type="ECO:0000313" key="4">
    <source>
        <dbReference type="EMBL" id="MPM77165.1"/>
    </source>
</evidence>
<dbReference type="SUPFAM" id="SSF56601">
    <property type="entry name" value="beta-lactamase/transpeptidase-like"/>
    <property type="match status" value="1"/>
</dbReference>
<dbReference type="Pfam" id="PF00905">
    <property type="entry name" value="Transpeptidase"/>
    <property type="match status" value="1"/>
</dbReference>
<gene>
    <name evidence="4" type="primary">penA_5</name>
    <name evidence="4" type="ORF">SDC9_124165</name>
</gene>
<evidence type="ECO:0000256" key="1">
    <source>
        <dbReference type="ARBA" id="ARBA00004370"/>
    </source>
</evidence>
<proteinExistence type="predicted"/>
<reference evidence="4" key="1">
    <citation type="submission" date="2019-08" db="EMBL/GenBank/DDBJ databases">
        <authorList>
            <person name="Kucharzyk K."/>
            <person name="Murdoch R.W."/>
            <person name="Higgins S."/>
            <person name="Loffler F."/>
        </authorList>
    </citation>
    <scope>NUCLEOTIDE SEQUENCE</scope>
</reference>